<comment type="caution">
    <text evidence="2">The sequence shown here is derived from an EMBL/GenBank/DDBJ whole genome shotgun (WGS) entry which is preliminary data.</text>
</comment>
<feature type="compositionally biased region" description="Acidic residues" evidence="1">
    <location>
        <begin position="101"/>
        <end position="122"/>
    </location>
</feature>
<dbReference type="Proteomes" id="UP000314294">
    <property type="component" value="Unassembled WGS sequence"/>
</dbReference>
<dbReference type="EMBL" id="SRLO01019908">
    <property type="protein sequence ID" value="TNN23072.1"/>
    <property type="molecule type" value="Genomic_DNA"/>
</dbReference>
<feature type="compositionally biased region" description="Polar residues" evidence="1">
    <location>
        <begin position="75"/>
        <end position="84"/>
    </location>
</feature>
<feature type="compositionally biased region" description="Basic and acidic residues" evidence="1">
    <location>
        <begin position="182"/>
        <end position="194"/>
    </location>
</feature>
<reference evidence="2 3" key="1">
    <citation type="submission" date="2019-03" db="EMBL/GenBank/DDBJ databases">
        <title>First draft genome of Liparis tanakae, snailfish: a comprehensive survey of snailfish specific genes.</title>
        <authorList>
            <person name="Kim W."/>
            <person name="Song I."/>
            <person name="Jeong J.-H."/>
            <person name="Kim D."/>
            <person name="Kim S."/>
            <person name="Ryu S."/>
            <person name="Song J.Y."/>
            <person name="Lee S.K."/>
        </authorList>
    </citation>
    <scope>NUCLEOTIDE SEQUENCE [LARGE SCALE GENOMIC DNA]</scope>
    <source>
        <tissue evidence="2">Muscle</tissue>
    </source>
</reference>
<feature type="region of interest" description="Disordered" evidence="1">
    <location>
        <begin position="45"/>
        <end position="194"/>
    </location>
</feature>
<evidence type="ECO:0000256" key="1">
    <source>
        <dbReference type="SAM" id="MobiDB-lite"/>
    </source>
</evidence>
<feature type="compositionally biased region" description="Basic and acidic residues" evidence="1">
    <location>
        <begin position="145"/>
        <end position="173"/>
    </location>
</feature>
<evidence type="ECO:0000313" key="2">
    <source>
        <dbReference type="EMBL" id="TNN23072.1"/>
    </source>
</evidence>
<sequence>MGTAVGSRGRAAGCHGNAAGVKLRESAGAGRQLLFLSEPRVPQAAVCVSPPPHAQPPESLEEEEEEEEEEPLQVTDVTNTQGSHESLVEETERLTAVWEEQLTEEQLTEEQLTEEQLTEEQLTEEKRWGAKDEQREPRRRGAWARAEHPEPLYKYHGGEEEEIGWRRVMERGRGGGGGGGGGEKEKGPLREGST</sequence>
<keyword evidence="3" id="KW-1185">Reference proteome</keyword>
<protein>
    <submittedName>
        <fullName evidence="2">Uncharacterized protein</fullName>
    </submittedName>
</protein>
<organism evidence="2 3">
    <name type="scientific">Liparis tanakae</name>
    <name type="common">Tanaka's snailfish</name>
    <dbReference type="NCBI Taxonomy" id="230148"/>
    <lineage>
        <taxon>Eukaryota</taxon>
        <taxon>Metazoa</taxon>
        <taxon>Chordata</taxon>
        <taxon>Craniata</taxon>
        <taxon>Vertebrata</taxon>
        <taxon>Euteleostomi</taxon>
        <taxon>Actinopterygii</taxon>
        <taxon>Neopterygii</taxon>
        <taxon>Teleostei</taxon>
        <taxon>Neoteleostei</taxon>
        <taxon>Acanthomorphata</taxon>
        <taxon>Eupercaria</taxon>
        <taxon>Perciformes</taxon>
        <taxon>Cottioidei</taxon>
        <taxon>Cottales</taxon>
        <taxon>Liparidae</taxon>
        <taxon>Liparis</taxon>
    </lineage>
</organism>
<name>A0A4Z2E3X5_9TELE</name>
<proteinExistence type="predicted"/>
<gene>
    <name evidence="2" type="ORF">EYF80_066811</name>
</gene>
<evidence type="ECO:0000313" key="3">
    <source>
        <dbReference type="Proteomes" id="UP000314294"/>
    </source>
</evidence>
<feature type="compositionally biased region" description="Acidic residues" evidence="1">
    <location>
        <begin position="59"/>
        <end position="71"/>
    </location>
</feature>
<feature type="compositionally biased region" description="Basic and acidic residues" evidence="1">
    <location>
        <begin position="123"/>
        <end position="136"/>
    </location>
</feature>
<dbReference type="AlphaFoldDB" id="A0A4Z2E3X5"/>
<accession>A0A4Z2E3X5</accession>